<name>A0A9N9RNN3_9DIPT</name>
<feature type="compositionally biased region" description="Basic and acidic residues" evidence="9">
    <location>
        <begin position="586"/>
        <end position="596"/>
    </location>
</feature>
<evidence type="ECO:0008006" key="13">
    <source>
        <dbReference type="Google" id="ProtNLM"/>
    </source>
</evidence>
<keyword evidence="6 10" id="KW-1133">Transmembrane helix</keyword>
<keyword evidence="12" id="KW-1185">Reference proteome</keyword>
<feature type="compositionally biased region" description="Acidic residues" evidence="9">
    <location>
        <begin position="618"/>
        <end position="627"/>
    </location>
</feature>
<comment type="function">
    <text evidence="1">Plays an olfactory role that is not restricted to pheromone sensitivity.</text>
</comment>
<dbReference type="PRINTS" id="PR01609">
    <property type="entry name" value="CD36FAMILY"/>
</dbReference>
<gene>
    <name evidence="11" type="ORF">CHIRRI_LOCUS3017</name>
</gene>
<keyword evidence="7 10" id="KW-0472">Membrane</keyword>
<dbReference type="Pfam" id="PF01130">
    <property type="entry name" value="CD36"/>
    <property type="match status" value="1"/>
</dbReference>
<dbReference type="OrthoDB" id="18585at2759"/>
<keyword evidence="4" id="KW-1003">Cell membrane</keyword>
<dbReference type="Proteomes" id="UP001153620">
    <property type="component" value="Chromosome 1"/>
</dbReference>
<dbReference type="GO" id="GO:0005044">
    <property type="term" value="F:scavenger receptor activity"/>
    <property type="evidence" value="ECO:0007669"/>
    <property type="project" value="TreeGrafter"/>
</dbReference>
<evidence type="ECO:0000256" key="1">
    <source>
        <dbReference type="ARBA" id="ARBA00003156"/>
    </source>
</evidence>
<feature type="compositionally biased region" description="Polar residues" evidence="9">
    <location>
        <begin position="563"/>
        <end position="576"/>
    </location>
</feature>
<evidence type="ECO:0000256" key="3">
    <source>
        <dbReference type="ARBA" id="ARBA00010532"/>
    </source>
</evidence>
<evidence type="ECO:0000256" key="4">
    <source>
        <dbReference type="ARBA" id="ARBA00022475"/>
    </source>
</evidence>
<reference evidence="11" key="1">
    <citation type="submission" date="2022-01" db="EMBL/GenBank/DDBJ databases">
        <authorList>
            <person name="King R."/>
        </authorList>
    </citation>
    <scope>NUCLEOTIDE SEQUENCE</scope>
</reference>
<evidence type="ECO:0000256" key="8">
    <source>
        <dbReference type="ARBA" id="ARBA00023180"/>
    </source>
</evidence>
<evidence type="ECO:0000256" key="10">
    <source>
        <dbReference type="SAM" id="Phobius"/>
    </source>
</evidence>
<proteinExistence type="inferred from homology"/>
<accession>A0A9N9RNN3</accession>
<evidence type="ECO:0000256" key="2">
    <source>
        <dbReference type="ARBA" id="ARBA00004236"/>
    </source>
</evidence>
<comment type="similarity">
    <text evidence="3">Belongs to the CD36 family.</text>
</comment>
<feature type="transmembrane region" description="Helical" evidence="10">
    <location>
        <begin position="507"/>
        <end position="529"/>
    </location>
</feature>
<dbReference type="GO" id="GO:0005737">
    <property type="term" value="C:cytoplasm"/>
    <property type="evidence" value="ECO:0007669"/>
    <property type="project" value="TreeGrafter"/>
</dbReference>
<feature type="region of interest" description="Disordered" evidence="9">
    <location>
        <begin position="563"/>
        <end position="596"/>
    </location>
</feature>
<dbReference type="PANTHER" id="PTHR11923">
    <property type="entry name" value="SCAVENGER RECEPTOR CLASS B TYPE-1 SR-B1"/>
    <property type="match status" value="1"/>
</dbReference>
<dbReference type="InterPro" id="IPR002159">
    <property type="entry name" value="CD36_fam"/>
</dbReference>
<feature type="transmembrane region" description="Helical" evidence="10">
    <location>
        <begin position="66"/>
        <end position="88"/>
    </location>
</feature>
<evidence type="ECO:0000313" key="11">
    <source>
        <dbReference type="EMBL" id="CAG9800064.1"/>
    </source>
</evidence>
<evidence type="ECO:0000256" key="6">
    <source>
        <dbReference type="ARBA" id="ARBA00022989"/>
    </source>
</evidence>
<evidence type="ECO:0000256" key="5">
    <source>
        <dbReference type="ARBA" id="ARBA00022692"/>
    </source>
</evidence>
<keyword evidence="8" id="KW-0325">Glycoprotein</keyword>
<keyword evidence="5 10" id="KW-0812">Transmembrane</keyword>
<dbReference type="GO" id="GO:0005886">
    <property type="term" value="C:plasma membrane"/>
    <property type="evidence" value="ECO:0007669"/>
    <property type="project" value="UniProtKB-SubCell"/>
</dbReference>
<evidence type="ECO:0000256" key="7">
    <source>
        <dbReference type="ARBA" id="ARBA00023136"/>
    </source>
</evidence>
<protein>
    <recommendedName>
        <fullName evidence="13">Scavenger receptor class B member 1</fullName>
    </recommendedName>
</protein>
<evidence type="ECO:0000313" key="12">
    <source>
        <dbReference type="Proteomes" id="UP001153620"/>
    </source>
</evidence>
<sequence>MKEIINFFAGRRYSAVNTCEMQVMDSTIGKNHKSLNQNRPSLNRGLSVLDALFHDRKKGKQTRSPTFIFFLLTTGLLLICSGIFVLLFHPYDLIFKWKLLLAEDGEIFQLWERPPVDLFLKVYLFNITNHEDFMSGRAKKLNVEEIGPYVYQELMTHENVTFNSNGTLSTIPNHPLLWRGDLSEGRQEDDIFYLPNIALLAIAHVAAPKNYFFRLPVNIFVRKENIQPVVKMTAKEFMMGYESPLTTLGNTLLPHWIHFDKVGLIDRMYDFNGDFATYYTGENDIRMSGLYDTFHGSPDLPQWKGEHCSNIQGASDGTKFMSFMQENDTLLFFRKSMCRPQRLKRLGKVDPVQGLEAVKFTFEDNALDNGVHNDLNKCFCRDPNKCLTEGLIDVTDCYYGFPIALSYPHFLDADPVLLENVTGSKPNRSLHESYFVLNPLSGLPLKLSAKFQINMAMSDVRNMAHVEKFSHLTIPMLWFEISMMELPKRLEDRFSLYLNILPVVEKVGLYGSLILGLALSIIAVTRVALRASKFVASPYHQKYHHNLVNNSVYNACEEKLSSRNQSVTNENSQRAKNSSDDVDGENDNKMSDDNDDAHCLNIIRRDDQYELENDDALSDIDYNDDGESSNGSLDQTESDERSEQSQKFMEIDLTEAENHGIRDSLVSTVRRLSDGYIEIAQALMGNKRDTLLKIVESDDDES</sequence>
<dbReference type="EMBL" id="OU895877">
    <property type="protein sequence ID" value="CAG9800064.1"/>
    <property type="molecule type" value="Genomic_DNA"/>
</dbReference>
<evidence type="ECO:0000256" key="9">
    <source>
        <dbReference type="SAM" id="MobiDB-lite"/>
    </source>
</evidence>
<dbReference type="PANTHER" id="PTHR11923:SF67">
    <property type="entry name" value="RE68569P"/>
    <property type="match status" value="1"/>
</dbReference>
<organism evidence="11 12">
    <name type="scientific">Chironomus riparius</name>
    <dbReference type="NCBI Taxonomy" id="315576"/>
    <lineage>
        <taxon>Eukaryota</taxon>
        <taxon>Metazoa</taxon>
        <taxon>Ecdysozoa</taxon>
        <taxon>Arthropoda</taxon>
        <taxon>Hexapoda</taxon>
        <taxon>Insecta</taxon>
        <taxon>Pterygota</taxon>
        <taxon>Neoptera</taxon>
        <taxon>Endopterygota</taxon>
        <taxon>Diptera</taxon>
        <taxon>Nematocera</taxon>
        <taxon>Chironomoidea</taxon>
        <taxon>Chironomidae</taxon>
        <taxon>Chironominae</taxon>
        <taxon>Chironomus</taxon>
    </lineage>
</organism>
<feature type="region of interest" description="Disordered" evidence="9">
    <location>
        <begin position="618"/>
        <end position="645"/>
    </location>
</feature>
<comment type="subcellular location">
    <subcellularLocation>
        <location evidence="2">Cell membrane</location>
    </subcellularLocation>
</comment>
<reference evidence="11" key="2">
    <citation type="submission" date="2022-10" db="EMBL/GenBank/DDBJ databases">
        <authorList>
            <consortium name="ENA_rothamsted_submissions"/>
            <consortium name="culmorum"/>
            <person name="King R."/>
        </authorList>
    </citation>
    <scope>NUCLEOTIDE SEQUENCE</scope>
</reference>
<dbReference type="AlphaFoldDB" id="A0A9N9RNN3"/>